<dbReference type="EMBL" id="JAIVFP010000001">
    <property type="protein sequence ID" value="MCI4684775.1"/>
    <property type="molecule type" value="Genomic_DNA"/>
</dbReference>
<organism evidence="2 3">
    <name type="scientific">Candidatus Rhodoblastus alkanivorans</name>
    <dbReference type="NCBI Taxonomy" id="2954117"/>
    <lineage>
        <taxon>Bacteria</taxon>
        <taxon>Pseudomonadati</taxon>
        <taxon>Pseudomonadota</taxon>
        <taxon>Alphaproteobacteria</taxon>
        <taxon>Hyphomicrobiales</taxon>
        <taxon>Rhodoblastaceae</taxon>
        <taxon>Rhodoblastus</taxon>
    </lineage>
</organism>
<evidence type="ECO:0000259" key="1">
    <source>
        <dbReference type="Pfam" id="PF22522"/>
    </source>
</evidence>
<protein>
    <recommendedName>
        <fullName evidence="1">DUF6998 domain-containing protein</fullName>
    </recommendedName>
</protein>
<sequence>MLDGLYSTISRLEAIFPRRKFTPDGHLVGSIGEVIAAYMFDLDLLRGSNKGHDAIAQDGRKIEVKLTQGARVAIRHEPDHLIVLQRLKDGPVTVVFNGPGNVAWERCGNKGDNGQRSIPLSTLRALDRQIEQVDRLPLKREPPV</sequence>
<evidence type="ECO:0000313" key="2">
    <source>
        <dbReference type="EMBL" id="MCI4684775.1"/>
    </source>
</evidence>
<name>A0ABS9ZAP8_9HYPH</name>
<feature type="domain" description="DUF6998" evidence="1">
    <location>
        <begin position="5"/>
        <end position="136"/>
    </location>
</feature>
<dbReference type="InterPro" id="IPR054267">
    <property type="entry name" value="DUF6998"/>
</dbReference>
<gene>
    <name evidence="2" type="ORF">K2U94_18730</name>
</gene>
<comment type="caution">
    <text evidence="2">The sequence shown here is derived from an EMBL/GenBank/DDBJ whole genome shotgun (WGS) entry which is preliminary data.</text>
</comment>
<dbReference type="RefSeq" id="WP_243068655.1">
    <property type="nucleotide sequence ID" value="NZ_JAIVFK010000036.1"/>
</dbReference>
<dbReference type="Pfam" id="PF22522">
    <property type="entry name" value="DUF6998"/>
    <property type="match status" value="1"/>
</dbReference>
<keyword evidence="3" id="KW-1185">Reference proteome</keyword>
<proteinExistence type="predicted"/>
<evidence type="ECO:0000313" key="3">
    <source>
        <dbReference type="Proteomes" id="UP001139104"/>
    </source>
</evidence>
<reference evidence="2" key="1">
    <citation type="journal article" date="2022" name="ISME J.">
        <title>Identification of active gaseous-alkane degraders at natural gas seeps.</title>
        <authorList>
            <person name="Farhan Ul Haque M."/>
            <person name="Hernandez M."/>
            <person name="Crombie A.T."/>
            <person name="Murrell J.C."/>
        </authorList>
    </citation>
    <scope>NUCLEOTIDE SEQUENCE</scope>
    <source>
        <strain evidence="2">PC2</strain>
    </source>
</reference>
<dbReference type="Proteomes" id="UP001139104">
    <property type="component" value="Unassembled WGS sequence"/>
</dbReference>
<accession>A0ABS9ZAP8</accession>